<evidence type="ECO:0000313" key="2">
    <source>
        <dbReference type="Proteomes" id="UP000019063"/>
    </source>
</evidence>
<proteinExistence type="predicted"/>
<evidence type="ECO:0000313" key="1">
    <source>
        <dbReference type="EMBL" id="ETW11008.1"/>
    </source>
</evidence>
<dbReference type="AlphaFoldDB" id="W4HF41"/>
<protein>
    <submittedName>
        <fullName evidence="1">Uncharacterized protein</fullName>
    </submittedName>
</protein>
<reference evidence="1 2" key="1">
    <citation type="journal article" date="2014" name="Antonie Van Leeuwenhoek">
        <title>Roseivivax atlanticus sp. nov., isolated from surface seawater of the Atlantic Ocean.</title>
        <authorList>
            <person name="Li G."/>
            <person name="Lai Q."/>
            <person name="Liu X."/>
            <person name="Sun F."/>
            <person name="Shao Z."/>
        </authorList>
    </citation>
    <scope>NUCLEOTIDE SEQUENCE [LARGE SCALE GENOMIC DNA]</scope>
    <source>
        <strain evidence="1 2">22II-s10s</strain>
    </source>
</reference>
<organism evidence="1 2">
    <name type="scientific">Roseivivax marinus</name>
    <dbReference type="NCBI Taxonomy" id="1379903"/>
    <lineage>
        <taxon>Bacteria</taxon>
        <taxon>Pseudomonadati</taxon>
        <taxon>Pseudomonadota</taxon>
        <taxon>Alphaproteobacteria</taxon>
        <taxon>Rhodobacterales</taxon>
        <taxon>Roseobacteraceae</taxon>
        <taxon>Roseivivax</taxon>
    </lineage>
</organism>
<keyword evidence="2" id="KW-1185">Reference proteome</keyword>
<dbReference type="Proteomes" id="UP000019063">
    <property type="component" value="Unassembled WGS sequence"/>
</dbReference>
<dbReference type="RefSeq" id="WP_043846982.1">
    <property type="nucleotide sequence ID" value="NZ_AQQW01000018.1"/>
</dbReference>
<name>W4HF41_9RHOB</name>
<sequence length="75" mass="8712">MTDEDIMKLEQERETAEMTLTRISTEETQLLKYAMHTQKGADLEAAFAKNDERRAAFNSWKDVMHRLLAAREHAS</sequence>
<gene>
    <name evidence="1" type="ORF">ATO8_19344</name>
</gene>
<accession>W4HF41</accession>
<comment type="caution">
    <text evidence="1">The sequence shown here is derived from an EMBL/GenBank/DDBJ whole genome shotgun (WGS) entry which is preliminary data.</text>
</comment>
<dbReference type="EMBL" id="AQQW01000018">
    <property type="protein sequence ID" value="ETW11008.1"/>
    <property type="molecule type" value="Genomic_DNA"/>
</dbReference>